<comment type="caution">
    <text evidence="1">The sequence shown here is derived from an EMBL/GenBank/DDBJ whole genome shotgun (WGS) entry which is preliminary data.</text>
</comment>
<feature type="non-terminal residue" evidence="1">
    <location>
        <position position="1"/>
    </location>
</feature>
<dbReference type="Proteomes" id="UP000652761">
    <property type="component" value="Unassembled WGS sequence"/>
</dbReference>
<dbReference type="Gene3D" id="3.60.15.10">
    <property type="entry name" value="Ribonuclease Z/Hydroxyacylglutathione hydrolase-like"/>
    <property type="match status" value="1"/>
</dbReference>
<dbReference type="PANTHER" id="PTHR42773">
    <property type="entry name" value="METALLO-BETA-LACTAMASE-RELATED"/>
    <property type="match status" value="1"/>
</dbReference>
<sequence>QHVEVKATQSIRRVVGSRRVSGFFESREKRGEKEERRRSRDEMVTTAAMGSICGPQLPSRPVPVLKVGSSGRSTVRVRAAAAGRRGRRPQNAEGDFFVDERCIDCDACRWLAPETFRRVGGQSAVFRQPNSEEERFRALQITFPLPIDEQSLPGVYHCGYHSEKTYGATSYLIVHPEGNILVDSPKYKEILARRIDVLGGVRYMFLTHKDDVGDHQLWSKRFSCERILHSGDVDLSTADVEMQLYGDGPWSIGTDFELIHTPGHTKAIKMQLDSVRKFLDMDFLWILPGHGRRERFRDVDEKNSALQAFLAAKALKYDSALVA</sequence>
<reference evidence="1" key="1">
    <citation type="submission" date="2017-07" db="EMBL/GenBank/DDBJ databases">
        <title>Taro Niue Genome Assembly and Annotation.</title>
        <authorList>
            <person name="Atibalentja N."/>
            <person name="Keating K."/>
            <person name="Fields C.J."/>
        </authorList>
    </citation>
    <scope>NUCLEOTIDE SEQUENCE</scope>
    <source>
        <strain evidence="1">Niue_2</strain>
        <tissue evidence="1">Leaf</tissue>
    </source>
</reference>
<keyword evidence="2" id="KW-1185">Reference proteome</keyword>
<organism evidence="1 2">
    <name type="scientific">Colocasia esculenta</name>
    <name type="common">Wild taro</name>
    <name type="synonym">Arum esculentum</name>
    <dbReference type="NCBI Taxonomy" id="4460"/>
    <lineage>
        <taxon>Eukaryota</taxon>
        <taxon>Viridiplantae</taxon>
        <taxon>Streptophyta</taxon>
        <taxon>Embryophyta</taxon>
        <taxon>Tracheophyta</taxon>
        <taxon>Spermatophyta</taxon>
        <taxon>Magnoliopsida</taxon>
        <taxon>Liliopsida</taxon>
        <taxon>Araceae</taxon>
        <taxon>Aroideae</taxon>
        <taxon>Colocasieae</taxon>
        <taxon>Colocasia</taxon>
    </lineage>
</organism>
<evidence type="ECO:0008006" key="3">
    <source>
        <dbReference type="Google" id="ProtNLM"/>
    </source>
</evidence>
<evidence type="ECO:0000313" key="1">
    <source>
        <dbReference type="EMBL" id="MQL97560.1"/>
    </source>
</evidence>
<name>A0A843VVM8_COLES</name>
<dbReference type="OrthoDB" id="17458at2759"/>
<protein>
    <recommendedName>
        <fullName evidence="3">Metallo-beta-lactamase domain-containing protein</fullName>
    </recommendedName>
</protein>
<dbReference type="PANTHER" id="PTHR42773:SF1">
    <property type="entry name" value="METALLO-BETA-LACTAMASE FAMILY PROTEIN"/>
    <property type="match status" value="1"/>
</dbReference>
<dbReference type="InterPro" id="IPR036866">
    <property type="entry name" value="RibonucZ/Hydroxyglut_hydro"/>
</dbReference>
<dbReference type="EMBL" id="NMUH01002067">
    <property type="protein sequence ID" value="MQL97560.1"/>
    <property type="molecule type" value="Genomic_DNA"/>
</dbReference>
<accession>A0A843VVM8</accession>
<dbReference type="AlphaFoldDB" id="A0A843VVM8"/>
<proteinExistence type="predicted"/>
<dbReference type="SUPFAM" id="SSF56281">
    <property type="entry name" value="Metallo-hydrolase/oxidoreductase"/>
    <property type="match status" value="1"/>
</dbReference>
<dbReference type="CDD" id="cd07727">
    <property type="entry name" value="YmaE-like_MBL-fold"/>
    <property type="match status" value="1"/>
</dbReference>
<dbReference type="Pfam" id="PF13370">
    <property type="entry name" value="Fer4_13"/>
    <property type="match status" value="1"/>
</dbReference>
<dbReference type="Gene3D" id="3.30.70.20">
    <property type="match status" value="1"/>
</dbReference>
<evidence type="ECO:0000313" key="2">
    <source>
        <dbReference type="Proteomes" id="UP000652761"/>
    </source>
</evidence>
<gene>
    <name evidence="1" type="ORF">Taro_030255</name>
</gene>